<feature type="domain" description="HTH merR-type" evidence="6">
    <location>
        <begin position="1"/>
        <end position="68"/>
    </location>
</feature>
<evidence type="ECO:0000256" key="2">
    <source>
        <dbReference type="ARBA" id="ARBA00023015"/>
    </source>
</evidence>
<accession>A0ABU8C6G8</accession>
<keyword evidence="8" id="KW-1185">Reference proteome</keyword>
<dbReference type="RefSeq" id="WP_335735515.1">
    <property type="nucleotide sequence ID" value="NZ_JALAAR010000005.1"/>
</dbReference>
<keyword evidence="5" id="KW-0175">Coiled coil</keyword>
<evidence type="ECO:0000256" key="5">
    <source>
        <dbReference type="SAM" id="Coils"/>
    </source>
</evidence>
<dbReference type="PANTHER" id="PTHR30204:SF69">
    <property type="entry name" value="MERR-FAMILY TRANSCRIPTIONAL REGULATOR"/>
    <property type="match status" value="1"/>
</dbReference>
<feature type="coiled-coil region" evidence="5">
    <location>
        <begin position="82"/>
        <end position="116"/>
    </location>
</feature>
<keyword evidence="1" id="KW-0678">Repressor</keyword>
<dbReference type="Gene3D" id="1.10.1660.10">
    <property type="match status" value="1"/>
</dbReference>
<dbReference type="PRINTS" id="PR00040">
    <property type="entry name" value="HTHMERR"/>
</dbReference>
<evidence type="ECO:0000256" key="4">
    <source>
        <dbReference type="ARBA" id="ARBA00023163"/>
    </source>
</evidence>
<organism evidence="7 8">
    <name type="scientific">Rheinheimera muenzenbergensis</name>
    <dbReference type="NCBI Taxonomy" id="1193628"/>
    <lineage>
        <taxon>Bacteria</taxon>
        <taxon>Pseudomonadati</taxon>
        <taxon>Pseudomonadota</taxon>
        <taxon>Gammaproteobacteria</taxon>
        <taxon>Chromatiales</taxon>
        <taxon>Chromatiaceae</taxon>
        <taxon>Rheinheimera</taxon>
    </lineage>
</organism>
<dbReference type="SMART" id="SM00422">
    <property type="entry name" value="HTH_MERR"/>
    <property type="match status" value="1"/>
</dbReference>
<dbReference type="InterPro" id="IPR000551">
    <property type="entry name" value="MerR-type_HTH_dom"/>
</dbReference>
<dbReference type="Proteomes" id="UP001375382">
    <property type="component" value="Unassembled WGS sequence"/>
</dbReference>
<proteinExistence type="predicted"/>
<dbReference type="InterPro" id="IPR047057">
    <property type="entry name" value="MerR_fam"/>
</dbReference>
<dbReference type="PROSITE" id="PS50937">
    <property type="entry name" value="HTH_MERR_2"/>
    <property type="match status" value="1"/>
</dbReference>
<name>A0ABU8C6G8_9GAMM</name>
<dbReference type="InterPro" id="IPR009061">
    <property type="entry name" value="DNA-bd_dom_put_sf"/>
</dbReference>
<gene>
    <name evidence="7" type="ORF">MN202_07685</name>
</gene>
<dbReference type="EMBL" id="JALAAR010000005">
    <property type="protein sequence ID" value="MEH8017107.1"/>
    <property type="molecule type" value="Genomic_DNA"/>
</dbReference>
<evidence type="ECO:0000313" key="7">
    <source>
        <dbReference type="EMBL" id="MEH8017107.1"/>
    </source>
</evidence>
<evidence type="ECO:0000256" key="1">
    <source>
        <dbReference type="ARBA" id="ARBA00022491"/>
    </source>
</evidence>
<dbReference type="Pfam" id="PF13411">
    <property type="entry name" value="MerR_1"/>
    <property type="match status" value="1"/>
</dbReference>
<reference evidence="7 8" key="1">
    <citation type="journal article" date="2023" name="Ecotoxicol. Environ. Saf.">
        <title>Mercury remediation potential of mercury-resistant strain Rheinheimera metallidurans sp. nov. isolated from a municipal waste dumping site.</title>
        <authorList>
            <person name="Yadav V."/>
            <person name="Manjhi A."/>
            <person name="Vadakedath N."/>
        </authorList>
    </citation>
    <scope>NUCLEOTIDE SEQUENCE [LARGE SCALE GENOMIC DNA]</scope>
    <source>
        <strain evidence="7 8">E-49</strain>
    </source>
</reference>
<sequence length="126" mass="13841">MYIGAVTQQTGASAKAVRLYEALGLLGKVERKGVYRYYSASQLNQIILIRQAQQLGFRLAELNQVLGPDATAPNWPALLQHLANKQAAVQIEITRLQQLEQQLQLAMQDIMQCASLVPPPPLTACA</sequence>
<dbReference type="SUPFAM" id="SSF46955">
    <property type="entry name" value="Putative DNA-binding domain"/>
    <property type="match status" value="1"/>
</dbReference>
<evidence type="ECO:0000256" key="3">
    <source>
        <dbReference type="ARBA" id="ARBA00023125"/>
    </source>
</evidence>
<keyword evidence="4" id="KW-0804">Transcription</keyword>
<protein>
    <submittedName>
        <fullName evidence="7">MerR family transcriptional regulator</fullName>
    </submittedName>
</protein>
<evidence type="ECO:0000259" key="6">
    <source>
        <dbReference type="PROSITE" id="PS50937"/>
    </source>
</evidence>
<evidence type="ECO:0000313" key="8">
    <source>
        <dbReference type="Proteomes" id="UP001375382"/>
    </source>
</evidence>
<keyword evidence="2" id="KW-0805">Transcription regulation</keyword>
<keyword evidence="3" id="KW-0238">DNA-binding</keyword>
<dbReference type="PANTHER" id="PTHR30204">
    <property type="entry name" value="REDOX-CYCLING DRUG-SENSING TRANSCRIPTIONAL ACTIVATOR SOXR"/>
    <property type="match status" value="1"/>
</dbReference>
<comment type="caution">
    <text evidence="7">The sequence shown here is derived from an EMBL/GenBank/DDBJ whole genome shotgun (WGS) entry which is preliminary data.</text>
</comment>